<dbReference type="Pfam" id="PF17849">
    <property type="entry name" value="OB_Dis3"/>
    <property type="match status" value="1"/>
</dbReference>
<dbReference type="EMBL" id="GL877419">
    <property type="protein sequence ID" value="ELA47365.1"/>
    <property type="molecule type" value="Genomic_DNA"/>
</dbReference>
<dbReference type="PROSITE" id="PS01175">
    <property type="entry name" value="RIBONUCLEASE_II"/>
    <property type="match status" value="1"/>
</dbReference>
<dbReference type="VEuPathDB" id="MicrosporidiaDB:VCUG_01134"/>
<feature type="domain" description="RNB" evidence="2">
    <location>
        <begin position="408"/>
        <end position="700"/>
    </location>
</feature>
<dbReference type="OrthoDB" id="372421at2759"/>
<dbReference type="GeneID" id="19879015"/>
<evidence type="ECO:0000259" key="2">
    <source>
        <dbReference type="SMART" id="SM00955"/>
    </source>
</evidence>
<dbReference type="Proteomes" id="UP000011081">
    <property type="component" value="Unassembled WGS sequence"/>
</dbReference>
<dbReference type="SUPFAM" id="SSF50249">
    <property type="entry name" value="Nucleic acid-binding proteins"/>
    <property type="match status" value="2"/>
</dbReference>
<proteinExistence type="inferred from homology"/>
<dbReference type="OMA" id="IASRECN"/>
<dbReference type="Gene3D" id="3.40.50.1010">
    <property type="entry name" value="5'-nuclease"/>
    <property type="match status" value="1"/>
</dbReference>
<dbReference type="Gene3D" id="2.40.50.690">
    <property type="match status" value="1"/>
</dbReference>
<dbReference type="Gene3D" id="2.40.50.700">
    <property type="match status" value="1"/>
</dbReference>
<dbReference type="RefSeq" id="XP_008074156.1">
    <property type="nucleotide sequence ID" value="XM_008075965.1"/>
</dbReference>
<dbReference type="Pfam" id="PF00773">
    <property type="entry name" value="RNB"/>
    <property type="match status" value="1"/>
</dbReference>
<evidence type="ECO:0000313" key="4">
    <source>
        <dbReference type="Proteomes" id="UP000011081"/>
    </source>
</evidence>
<dbReference type="InterPro" id="IPR001900">
    <property type="entry name" value="RNase_II/R"/>
</dbReference>
<dbReference type="InterPro" id="IPR012340">
    <property type="entry name" value="NA-bd_OB-fold"/>
</dbReference>
<dbReference type="GO" id="GO:0006402">
    <property type="term" value="P:mRNA catabolic process"/>
    <property type="evidence" value="ECO:0007669"/>
    <property type="project" value="TreeGrafter"/>
</dbReference>
<accession>L2GWA7</accession>
<reference evidence="4" key="1">
    <citation type="submission" date="2011-03" db="EMBL/GenBank/DDBJ databases">
        <title>The genome sequence of Vavraia culicis strain floridensis.</title>
        <authorList>
            <consortium name="The Broad Institute Genome Sequencing Platform"/>
            <person name="Cuomo C."/>
            <person name="Becnel J."/>
            <person name="Sanscrainte N."/>
            <person name="Young S.K."/>
            <person name="Zeng Q."/>
            <person name="Gargeya S."/>
            <person name="Fitzgerald M."/>
            <person name="Haas B."/>
            <person name="Abouelleil A."/>
            <person name="Alvarado L."/>
            <person name="Arachchi H.M."/>
            <person name="Berlin A."/>
            <person name="Chapman S.B."/>
            <person name="Gearin G."/>
            <person name="Goldberg J."/>
            <person name="Griggs A."/>
            <person name="Gujja S."/>
            <person name="Hansen M."/>
            <person name="Heiman D."/>
            <person name="Howarth C."/>
            <person name="Larimer J."/>
            <person name="Lui A."/>
            <person name="MacDonald P.J.P."/>
            <person name="McCowen C."/>
            <person name="Montmayeur A."/>
            <person name="Murphy C."/>
            <person name="Neiman D."/>
            <person name="Pearson M."/>
            <person name="Priest M."/>
            <person name="Roberts A."/>
            <person name="Saif S."/>
            <person name="Shea T."/>
            <person name="Sisk P."/>
            <person name="Stolte C."/>
            <person name="Sykes S."/>
            <person name="Wortman J."/>
            <person name="Nusbaum C."/>
            <person name="Birren B."/>
        </authorList>
    </citation>
    <scope>NUCLEOTIDE SEQUENCE [LARGE SCALE GENOMIC DNA]</scope>
    <source>
        <strain evidence="4">floridensis</strain>
    </source>
</reference>
<dbReference type="FunCoup" id="L2GWA7">
    <property type="interactions" value="279"/>
</dbReference>
<keyword evidence="4" id="KW-1185">Reference proteome</keyword>
<dbReference type="SMART" id="SM00955">
    <property type="entry name" value="RNB"/>
    <property type="match status" value="1"/>
</dbReference>
<dbReference type="PANTHER" id="PTHR23355">
    <property type="entry name" value="RIBONUCLEASE"/>
    <property type="match status" value="1"/>
</dbReference>
<dbReference type="PANTHER" id="PTHR23355:SF9">
    <property type="entry name" value="DIS3-LIKE EXONUCLEASE 2"/>
    <property type="match status" value="1"/>
</dbReference>
<dbReference type="InterPro" id="IPR041505">
    <property type="entry name" value="Dis3_CSD2"/>
</dbReference>
<dbReference type="InParanoid" id="L2GWA7"/>
<dbReference type="GO" id="GO:0003723">
    <property type="term" value="F:RNA binding"/>
    <property type="evidence" value="ECO:0007669"/>
    <property type="project" value="InterPro"/>
</dbReference>
<gene>
    <name evidence="3" type="ORF">VCUG_01134</name>
</gene>
<dbReference type="InterPro" id="IPR050180">
    <property type="entry name" value="RNR_Ribonuclease"/>
</dbReference>
<sequence length="808" mass="93760">MIACEQTYAFNRRRKLIKRVVECYKRVNIPCGFACCTSTTKLVKDKYYIAEADILIKFKSLLFSENVIVLQSVLKEIKLKNIRRYNSYTRIIKRNGIFVFYDDFRLEEMNKEEERRMLVRDGNMTIYEQKWPSKTRRALLFYHSHVPGVEINILDVENCSEFMNDPLLCDYVTVPDTPDDDSYREYTNEGSVGFFHSSYYNYFSGTIYCENKKYYVNNRLDVNRALNGDEVYFKIVESDEVQAEVLETDTDAMSASGSDKVDTKNERKEFAYITGIKERKDRIIVGTILNSTISGTGTQNVLIKPMDKKYPPCRIQTSNVGRIKDKRLKFIISEWKETSKYPNAVYLGTIGPIKDVEVEINSILLLNEIPNAPLSKNYHEETERFGHEQTNCEETRDLQRFAEINSNRLDLRDEYVFSIDPPGCTDIDDALHCKMGDTIEIGVHIADVSSYVLRNTTIDEEAKRRGTTVYLNDRRIDMLPDVLSSDLCSLRSNVDRLALSVIFQFDSNFNIINTKVSETIIQSKESFTYEEAQRILNDTNHRSYASLHRLYEVSRKLKQSRIDSGALILNIGETLVREESDKLRINTKCEAETCSIVEEFMILANVTIAKFMYEHIRNCSLLRRHPETEIKEIESEIESVRSMLKRRSMAQATYFSSGTVPFADFRHFGLAEPIYTHFTSPIRRYADLVVHRLVKSIMFQSDYGYDDYSIDALTKHLNARHRGAQIASRECNFLFLYLYLSEHEPVTQAYVIKSLANGSMVYIPEYDIDGFITSVRAVSEEVKVKIVKNDENFYVNRWITLEEMNEGV</sequence>
<protein>
    <submittedName>
        <fullName evidence="3">VacB and RNase II family 3'-5' exoribonuclease</fullName>
    </submittedName>
</protein>
<evidence type="ECO:0000313" key="3">
    <source>
        <dbReference type="EMBL" id="ELA47365.1"/>
    </source>
</evidence>
<comment type="similarity">
    <text evidence="1">Belongs to the RNR ribonuclease family.</text>
</comment>
<dbReference type="HOGENOM" id="CLU_002333_5_0_1"/>
<dbReference type="STRING" id="948595.L2GWA7"/>
<name>L2GWA7_VAVCU</name>
<organism evidence="3 4">
    <name type="scientific">Vavraia culicis (isolate floridensis)</name>
    <name type="common">Microsporidian parasite</name>
    <dbReference type="NCBI Taxonomy" id="948595"/>
    <lineage>
        <taxon>Eukaryota</taxon>
        <taxon>Fungi</taxon>
        <taxon>Fungi incertae sedis</taxon>
        <taxon>Microsporidia</taxon>
        <taxon>Pleistophoridae</taxon>
        <taxon>Vavraia</taxon>
    </lineage>
</organism>
<dbReference type="GO" id="GO:0000175">
    <property type="term" value="F:3'-5'-RNA exonuclease activity"/>
    <property type="evidence" value="ECO:0007669"/>
    <property type="project" value="TreeGrafter"/>
</dbReference>
<evidence type="ECO:0000256" key="1">
    <source>
        <dbReference type="RuleBase" id="RU003901"/>
    </source>
</evidence>
<dbReference type="AlphaFoldDB" id="L2GWA7"/>
<dbReference type="InterPro" id="IPR022966">
    <property type="entry name" value="RNase_II/R_CS"/>
</dbReference>